<organism evidence="10 11">
    <name type="scientific">Cryptosporidium parvum (strain Iowa II)</name>
    <dbReference type="NCBI Taxonomy" id="353152"/>
    <lineage>
        <taxon>Eukaryota</taxon>
        <taxon>Sar</taxon>
        <taxon>Alveolata</taxon>
        <taxon>Apicomplexa</taxon>
        <taxon>Conoidasida</taxon>
        <taxon>Coccidia</taxon>
        <taxon>Eucoccidiorida</taxon>
        <taxon>Eimeriorina</taxon>
        <taxon>Cryptosporidiidae</taxon>
        <taxon>Cryptosporidium</taxon>
    </lineage>
</organism>
<dbReference type="Gene3D" id="1.10.560.10">
    <property type="entry name" value="GroEL-like equatorial domain"/>
    <property type="match status" value="1"/>
</dbReference>
<feature type="non-terminal residue" evidence="10">
    <location>
        <position position="1"/>
    </location>
</feature>
<comment type="subcellular location">
    <subcellularLocation>
        <location evidence="1">Cytoplasm</location>
    </subcellularLocation>
</comment>
<dbReference type="InterPro" id="IPR054827">
    <property type="entry name" value="thermosome_alpha"/>
</dbReference>
<evidence type="ECO:0000313" key="10">
    <source>
        <dbReference type="EMBL" id="EAK90630.1"/>
    </source>
</evidence>
<keyword evidence="6 9" id="KW-0143">Chaperone</keyword>
<dbReference type="PRINTS" id="PR00304">
    <property type="entry name" value="TCOMPLEXTCP1"/>
</dbReference>
<dbReference type="GO" id="GO:0140662">
    <property type="term" value="F:ATP-dependent protein folding chaperone"/>
    <property type="evidence" value="ECO:0007669"/>
    <property type="project" value="InterPro"/>
</dbReference>
<dbReference type="NCBIfam" id="NF041082">
    <property type="entry name" value="thermosome_alpha"/>
    <property type="match status" value="1"/>
</dbReference>
<dbReference type="GO" id="GO:0005832">
    <property type="term" value="C:chaperonin-containing T-complex"/>
    <property type="evidence" value="ECO:0007669"/>
    <property type="project" value="UniProtKB-ARBA"/>
</dbReference>
<dbReference type="PROSITE" id="PS00995">
    <property type="entry name" value="TCP1_3"/>
    <property type="match status" value="1"/>
</dbReference>
<dbReference type="Proteomes" id="UP000006726">
    <property type="component" value="Chromosome 7"/>
</dbReference>
<dbReference type="FunFam" id="3.50.7.10:FF:000003">
    <property type="entry name" value="T-complex protein 1 subunit epsilon"/>
    <property type="match status" value="1"/>
</dbReference>
<dbReference type="EMBL" id="AAEE01000001">
    <property type="protein sequence ID" value="EAK90630.1"/>
    <property type="molecule type" value="Genomic_DNA"/>
</dbReference>
<dbReference type="OMA" id="SHPQMPH"/>
<dbReference type="InterPro" id="IPR027410">
    <property type="entry name" value="TCP-1-like_intermed_sf"/>
</dbReference>
<dbReference type="CDD" id="cd03339">
    <property type="entry name" value="TCP1_epsilon"/>
    <property type="match status" value="1"/>
</dbReference>
<evidence type="ECO:0000256" key="5">
    <source>
        <dbReference type="ARBA" id="ARBA00022840"/>
    </source>
</evidence>
<evidence type="ECO:0000256" key="3">
    <source>
        <dbReference type="ARBA" id="ARBA00022490"/>
    </source>
</evidence>
<dbReference type="PANTHER" id="PTHR11353">
    <property type="entry name" value="CHAPERONIN"/>
    <property type="match status" value="1"/>
</dbReference>
<dbReference type="Gene3D" id="3.30.260.10">
    <property type="entry name" value="TCP-1-like chaperonin intermediate domain"/>
    <property type="match status" value="1"/>
</dbReference>
<evidence type="ECO:0000313" key="11">
    <source>
        <dbReference type="Proteomes" id="UP000006726"/>
    </source>
</evidence>
<dbReference type="InterPro" id="IPR027413">
    <property type="entry name" value="GROEL-like_equatorial_sf"/>
</dbReference>
<dbReference type="KEGG" id="cpv:cgd7_3180"/>
<dbReference type="InterPro" id="IPR027409">
    <property type="entry name" value="GroEL-like_apical_dom_sf"/>
</dbReference>
<dbReference type="FunCoup" id="Q5CY97">
    <property type="interactions" value="518"/>
</dbReference>
<dbReference type="GeneID" id="3371978"/>
<dbReference type="InterPro" id="IPR053374">
    <property type="entry name" value="TCP-1_chaperonin"/>
</dbReference>
<dbReference type="SUPFAM" id="SSF54849">
    <property type="entry name" value="GroEL-intermediate domain like"/>
    <property type="match status" value="1"/>
</dbReference>
<dbReference type="Gene3D" id="3.50.7.10">
    <property type="entry name" value="GroEL"/>
    <property type="match status" value="1"/>
</dbReference>
<dbReference type="RefSeq" id="XP_628483.1">
    <property type="nucleotide sequence ID" value="XM_628481.1"/>
</dbReference>
<evidence type="ECO:0000256" key="4">
    <source>
        <dbReference type="ARBA" id="ARBA00022741"/>
    </source>
</evidence>
<reference evidence="10 11" key="1">
    <citation type="journal article" date="2004" name="Science">
        <title>Complete genome sequence of the apicomplexan, Cryptosporidium parvum.</title>
        <authorList>
            <person name="Abrahamsen M.S."/>
            <person name="Templeton T.J."/>
            <person name="Enomoto S."/>
            <person name="Abrahante J.E."/>
            <person name="Zhu G."/>
            <person name="Lancto C.A."/>
            <person name="Deng M."/>
            <person name="Liu C."/>
            <person name="Widmer G."/>
            <person name="Tzipori S."/>
            <person name="Buck G.A."/>
            <person name="Xu P."/>
            <person name="Bankier A.T."/>
            <person name="Dear P.H."/>
            <person name="Konfortov B.A."/>
            <person name="Spriggs H.F."/>
            <person name="Iyer L."/>
            <person name="Anantharaman V."/>
            <person name="Aravind L."/>
            <person name="Kapur V."/>
        </authorList>
    </citation>
    <scope>NUCLEOTIDE SEQUENCE [LARGE SCALE GENOMIC DNA]</scope>
    <source>
        <strain evidence="11">Iowa II</strain>
    </source>
</reference>
<keyword evidence="3" id="KW-0963">Cytoplasm</keyword>
<accession>Q5CY97</accession>
<comment type="similarity">
    <text evidence="2 9">Belongs to the TCP-1 chaperonin family.</text>
</comment>
<protein>
    <recommendedName>
        <fullName evidence="7">T-complex protein 1 subunit epsilon</fullName>
    </recommendedName>
    <alternativeName>
        <fullName evidence="8">CCT-epsilon</fullName>
    </alternativeName>
</protein>
<sequence>KQHISGHILSLYCVIYLLSMNVAMDEYGNPFIILREQEQKQRLKGIDAHKSNILAAKSVADILRTSLGPKGMDKIVVSPDGEIVVTNDGATIMEKMNINNECGKLLVELSKSQDAEIGDGTTGVVILAGALLERSVELLEKGIHPIRIANGFEYACSIALKKLEEISLKNGTVSDIQNNLLFNSAMTALGSKVVSSQQKHFAKMAVDAVLAVADLDRRDVNFDLINIQGKPGGRLEESCIVNGIVLDKEMSHPQMNKKIENAKIALLTCPFEPPKPKTKHKIDIKSSSDFDVLFETEQKYFSEMIDKVVSSGANMVVCQWGFDDEANHMLSQRGLPSIRWVGGVEIELLAIATGAHIVPRFEDLAENKLGSAALVKEVTSGTEKDKLIFIEGCSKSKAVTVLIRGGNQMVVDEAKRCIYDALCVVRNLIRDSRVVPGGGASEIASSIAVQKAVESVSSIEQFAVEAFADALLSLPHALADNCGLDSISLVGEAKQKQVSQDDPNYGIDCDKLCVESMEKIKVFESLASKQHQLALATQAVKMILKIDDVIKPTELF</sequence>
<evidence type="ECO:0000256" key="7">
    <source>
        <dbReference type="ARBA" id="ARBA00024086"/>
    </source>
</evidence>
<evidence type="ECO:0000256" key="8">
    <source>
        <dbReference type="ARBA" id="ARBA00033325"/>
    </source>
</evidence>
<dbReference type="AlphaFoldDB" id="Q5CY97"/>
<dbReference type="NCBIfam" id="NF041083">
    <property type="entry name" value="thermosome_beta"/>
    <property type="match status" value="1"/>
</dbReference>
<keyword evidence="4 9" id="KW-0547">Nucleotide-binding</keyword>
<dbReference type="GO" id="GO:0005524">
    <property type="term" value="F:ATP binding"/>
    <property type="evidence" value="ECO:0007669"/>
    <property type="project" value="UniProtKB-KW"/>
</dbReference>
<dbReference type="Pfam" id="PF00118">
    <property type="entry name" value="Cpn60_TCP1"/>
    <property type="match status" value="1"/>
</dbReference>
<dbReference type="InParanoid" id="Q5CY97"/>
<dbReference type="InterPro" id="IPR012718">
    <property type="entry name" value="Chap_CCT_epsi"/>
</dbReference>
<dbReference type="STRING" id="353152.Q5CY97"/>
<dbReference type="GO" id="GO:0051082">
    <property type="term" value="F:unfolded protein binding"/>
    <property type="evidence" value="ECO:0007669"/>
    <property type="project" value="InterPro"/>
</dbReference>
<dbReference type="OrthoDB" id="10248520at2759"/>
<gene>
    <name evidence="10" type="ORF">cgd7_3180</name>
</gene>
<dbReference type="PROSITE" id="PS00750">
    <property type="entry name" value="TCP1_1"/>
    <property type="match status" value="1"/>
</dbReference>
<proteinExistence type="inferred from homology"/>
<dbReference type="InterPro" id="IPR002194">
    <property type="entry name" value="Chaperonin_TCP-1_CS"/>
</dbReference>
<evidence type="ECO:0000256" key="6">
    <source>
        <dbReference type="ARBA" id="ARBA00023186"/>
    </source>
</evidence>
<evidence type="ECO:0000256" key="2">
    <source>
        <dbReference type="ARBA" id="ARBA00008020"/>
    </source>
</evidence>
<dbReference type="NCBIfam" id="TIGR02343">
    <property type="entry name" value="chap_CCT_epsi"/>
    <property type="match status" value="1"/>
</dbReference>
<dbReference type="SUPFAM" id="SSF48592">
    <property type="entry name" value="GroEL equatorial domain-like"/>
    <property type="match status" value="1"/>
</dbReference>
<dbReference type="InterPro" id="IPR002423">
    <property type="entry name" value="Cpn60/GroEL/TCP-1"/>
</dbReference>
<dbReference type="SUPFAM" id="SSF52029">
    <property type="entry name" value="GroEL apical domain-like"/>
    <property type="match status" value="1"/>
</dbReference>
<keyword evidence="5 9" id="KW-0067">ATP-binding</keyword>
<dbReference type="InterPro" id="IPR017998">
    <property type="entry name" value="Chaperone_TCP-1"/>
</dbReference>
<name>Q5CY97_CRYPI</name>
<dbReference type="GO" id="GO:0016887">
    <property type="term" value="F:ATP hydrolysis activity"/>
    <property type="evidence" value="ECO:0007669"/>
    <property type="project" value="InterPro"/>
</dbReference>
<evidence type="ECO:0000256" key="1">
    <source>
        <dbReference type="ARBA" id="ARBA00004496"/>
    </source>
</evidence>
<keyword evidence="11" id="KW-1185">Reference proteome</keyword>
<comment type="caution">
    <text evidence="10">The sequence shown here is derived from an EMBL/GenBank/DDBJ whole genome shotgun (WGS) entry which is preliminary data.</text>
</comment>
<evidence type="ECO:0000256" key="9">
    <source>
        <dbReference type="RuleBase" id="RU004187"/>
    </source>
</evidence>